<accession>A0AA38WXY2</accession>
<proteinExistence type="predicted"/>
<organism evidence="2 3">
    <name type="scientific">Cladophialophora chaetospira</name>
    <dbReference type="NCBI Taxonomy" id="386627"/>
    <lineage>
        <taxon>Eukaryota</taxon>
        <taxon>Fungi</taxon>
        <taxon>Dikarya</taxon>
        <taxon>Ascomycota</taxon>
        <taxon>Pezizomycotina</taxon>
        <taxon>Eurotiomycetes</taxon>
        <taxon>Chaetothyriomycetidae</taxon>
        <taxon>Chaetothyriales</taxon>
        <taxon>Herpotrichiellaceae</taxon>
        <taxon>Cladophialophora</taxon>
    </lineage>
</organism>
<dbReference type="EMBL" id="JAPDRK010000023">
    <property type="protein sequence ID" value="KAJ9603208.1"/>
    <property type="molecule type" value="Genomic_DNA"/>
</dbReference>
<feature type="transmembrane region" description="Helical" evidence="1">
    <location>
        <begin position="68"/>
        <end position="90"/>
    </location>
</feature>
<name>A0AA38WXY2_9EURO</name>
<gene>
    <name evidence="2" type="ORF">H2200_012503</name>
</gene>
<dbReference type="PANTHER" id="PTHR12459:SF15">
    <property type="entry name" value="TRANSMEMBRANE PROTEIN 135"/>
    <property type="match status" value="1"/>
</dbReference>
<feature type="transmembrane region" description="Helical" evidence="1">
    <location>
        <begin position="399"/>
        <end position="420"/>
    </location>
</feature>
<keyword evidence="1" id="KW-0812">Transmembrane</keyword>
<feature type="transmembrane region" description="Helical" evidence="1">
    <location>
        <begin position="358"/>
        <end position="379"/>
    </location>
</feature>
<keyword evidence="3" id="KW-1185">Reference proteome</keyword>
<dbReference type="AlphaFoldDB" id="A0AA38WXY2"/>
<evidence type="ECO:0000313" key="2">
    <source>
        <dbReference type="EMBL" id="KAJ9603208.1"/>
    </source>
</evidence>
<keyword evidence="1" id="KW-0472">Membrane</keyword>
<evidence type="ECO:0008006" key="4">
    <source>
        <dbReference type="Google" id="ProtNLM"/>
    </source>
</evidence>
<comment type="caution">
    <text evidence="2">The sequence shown here is derived from an EMBL/GenBank/DDBJ whole genome shotgun (WGS) entry which is preliminary data.</text>
</comment>
<sequence>MRREHDVRPRVVKPVLRAYALGYLTAVAPRIFDLLRRLRHSNLKWQEQLERLRSILVTSAQLNRFPTACAILIGGATAAPRLVVAILQWILGRLPQRKRSILLNGYEVPLRALCSFLAAWVAFDLLNRDDAWVRKRAMSRGIPPAVIEIGDQSTSKQQHRPPPSFHPRFAGKTIDFTSFAFCRALDLAVASAWTRFRVRCRPFNKQSSQLASLIQKGVDPSIFALSAAVIMWSWFYSPERLPRSYNHWISKVAKIDSRLIQALRLVRQGDFVYGENTGQASLLAGLCRDLELPAAYADPAKTIPIPCELYHCGTGKSCEVHAASRFWRSWQLAMKLYAPLQILAFFRSPKSRSILESLRAAAISSSFLATFVSSFYYAVCLARTRLGPKIVSYKTITPQMWDSGLCVLAGCLACGWSILLEEAGRRREISLFAAPRAFVTMFPRVYDRRYQRREQIVFATSIAAVLTAIKSGQEKNVRGVFGRMLGSIMKDG</sequence>
<evidence type="ECO:0000256" key="1">
    <source>
        <dbReference type="SAM" id="Phobius"/>
    </source>
</evidence>
<keyword evidence="1" id="KW-1133">Transmembrane helix</keyword>
<dbReference type="InterPro" id="IPR026749">
    <property type="entry name" value="Tmem135"/>
</dbReference>
<reference evidence="2" key="1">
    <citation type="submission" date="2022-10" db="EMBL/GenBank/DDBJ databases">
        <title>Culturing micro-colonial fungi from biological soil crusts in the Mojave desert and describing Neophaeococcomyces mojavensis, and introducing the new genera and species Taxawa tesnikishii.</title>
        <authorList>
            <person name="Kurbessoian T."/>
            <person name="Stajich J.E."/>
        </authorList>
    </citation>
    <scope>NUCLEOTIDE SEQUENCE</scope>
    <source>
        <strain evidence="2">TK_41</strain>
    </source>
</reference>
<evidence type="ECO:0000313" key="3">
    <source>
        <dbReference type="Proteomes" id="UP001172673"/>
    </source>
</evidence>
<dbReference type="PANTHER" id="PTHR12459">
    <property type="entry name" value="TRANSMEMBRANE PROTEIN 135-RELATED"/>
    <property type="match status" value="1"/>
</dbReference>
<dbReference type="Proteomes" id="UP001172673">
    <property type="component" value="Unassembled WGS sequence"/>
</dbReference>
<protein>
    <recommendedName>
        <fullName evidence="4">Integral membrane protein</fullName>
    </recommendedName>
</protein>